<gene>
    <name evidence="1" type="ordered locus">PXO_01236</name>
</gene>
<dbReference type="HOGENOM" id="CLU_217332_0_0_6"/>
<dbReference type="KEGG" id="xop:PXO_01236"/>
<proteinExistence type="predicted"/>
<dbReference type="EMBL" id="CP000967">
    <property type="protein sequence ID" value="ACD59454.1"/>
    <property type="molecule type" value="Genomic_DNA"/>
</dbReference>
<evidence type="ECO:0000313" key="2">
    <source>
        <dbReference type="Proteomes" id="UP000001740"/>
    </source>
</evidence>
<accession>A0A0K0GL58</accession>
<dbReference type="PATRIC" id="fig|291331.8.peg.2291"/>
<sequence>MHAALQRCRRARQRWSALRDATITEIYEGTLVIRRVVMTRGGNGLR</sequence>
<evidence type="ECO:0000313" key="1">
    <source>
        <dbReference type="EMBL" id="ACD59454.1"/>
    </source>
</evidence>
<dbReference type="RefSeq" id="WP_011258788.1">
    <property type="nucleotide sequence ID" value="NC_010717.2"/>
</dbReference>
<dbReference type="AlphaFoldDB" id="A0A0K0GL58"/>
<protein>
    <submittedName>
        <fullName evidence="1">Uncharacterized protein</fullName>
    </submittedName>
</protein>
<dbReference type="Proteomes" id="UP000001740">
    <property type="component" value="Chromosome"/>
</dbReference>
<organism evidence="1 2">
    <name type="scientific">Xanthomonas oryzae pv. oryzae (strain PXO99A)</name>
    <dbReference type="NCBI Taxonomy" id="360094"/>
    <lineage>
        <taxon>Bacteria</taxon>
        <taxon>Pseudomonadati</taxon>
        <taxon>Pseudomonadota</taxon>
        <taxon>Gammaproteobacteria</taxon>
        <taxon>Lysobacterales</taxon>
        <taxon>Lysobacteraceae</taxon>
        <taxon>Xanthomonas</taxon>
    </lineage>
</organism>
<name>A0A0K0GL58_XANOP</name>
<reference evidence="1 2" key="1">
    <citation type="journal article" date="2008" name="BMC Genomics">
        <title>Genome sequence and rapid evolution of the rice pathogen Xanthomonas oryzae pv. oryzae PXO99A.</title>
        <authorList>
            <person name="Salzberg S.L."/>
            <person name="Sommer D.D."/>
            <person name="Schatz M.C."/>
            <person name="Phillippy A.M."/>
            <person name="Rabinowicz P.D."/>
            <person name="Tsuge S."/>
            <person name="Furutani A."/>
            <person name="Ochiai H."/>
            <person name="Delcher A.L."/>
            <person name="Kelley D."/>
            <person name="Madupu R."/>
            <person name="Puiu D."/>
            <person name="Radune D."/>
            <person name="Shumway M."/>
            <person name="Trapnell C."/>
            <person name="Aparna G."/>
            <person name="Jha G."/>
            <person name="Pandey A."/>
            <person name="Patil P.B."/>
            <person name="Ishihara H."/>
            <person name="Meyer D.F."/>
            <person name="Szurek B."/>
            <person name="Verdier V."/>
            <person name="Koebnik R."/>
            <person name="Dow J.M."/>
            <person name="Ryan R.P."/>
            <person name="Hirata H."/>
            <person name="Tsuyumu S."/>
            <person name="Won Lee S."/>
            <person name="Seo Y.S."/>
            <person name="Sriariyanum M."/>
            <person name="Ronald P.C."/>
            <person name="Sonti R.V."/>
            <person name="Van Sluys M.A."/>
            <person name="Leach J.E."/>
            <person name="White F.F."/>
            <person name="Bogdanove A.J."/>
        </authorList>
    </citation>
    <scope>NUCLEOTIDE SEQUENCE [LARGE SCALE GENOMIC DNA]</scope>
    <source>
        <strain evidence="1 2">PXO99A</strain>
    </source>
</reference>